<evidence type="ECO:0000256" key="4">
    <source>
        <dbReference type="ARBA" id="ARBA00022989"/>
    </source>
</evidence>
<dbReference type="InterPro" id="IPR050250">
    <property type="entry name" value="Macrolide_Exporter_MacB"/>
</dbReference>
<dbReference type="EMBL" id="BAEO01000010">
    <property type="protein sequence ID" value="GAC17830.1"/>
    <property type="molecule type" value="Genomic_DNA"/>
</dbReference>
<name>K6Z335_9ALTE</name>
<keyword evidence="3 6" id="KW-0812">Transmembrane</keyword>
<dbReference type="GO" id="GO:0022857">
    <property type="term" value="F:transmembrane transporter activity"/>
    <property type="evidence" value="ECO:0007669"/>
    <property type="project" value="TreeGrafter"/>
</dbReference>
<evidence type="ECO:0000256" key="6">
    <source>
        <dbReference type="SAM" id="Phobius"/>
    </source>
</evidence>
<evidence type="ECO:0000256" key="1">
    <source>
        <dbReference type="ARBA" id="ARBA00004651"/>
    </source>
</evidence>
<feature type="transmembrane region" description="Helical" evidence="6">
    <location>
        <begin position="416"/>
        <end position="437"/>
    </location>
</feature>
<evidence type="ECO:0000256" key="2">
    <source>
        <dbReference type="ARBA" id="ARBA00022475"/>
    </source>
</evidence>
<sequence length="451" mass="51215">MFAYNAKLAFKSLNDRPSLTILMVAAIAIGLGLFMTTLTLAHQAGKIPIPHISQQIHLVQLDNREVTADDAENFNEMVDLTYQDTNNLLNLNMAGAEQTLVWNSYGILNVEEQNIQPLRSSIVATNHAFFNMFEVPFLYGKAWDSDADQFAQAVIVLTKKSNDYLFGGTNSVGQQVRLNTQVLTVIGVLDDWFLARKFYDRSYYQAFPDQGLIPSNFAFDNNFPRNARFDCWSTTTNPRKFTNNYLTELKTSECAWITFWAKLPNNTKEDYQTQLGQYIDSQKLLGRFPRKNQYFLTNINEQLSIISSMGGRQQMLGVISYMFFAVCLINAVSILLAKFMRRTKEVSLRRALGAKKRTILQQHLIEVILIGVIGGLFGIAVTYLSLQAMLRVNLYASDYMRTAADLMPYHQMDWEMIMMAFSVSVGCTLLVGLYPIWRICNVSPASQLKAQ</sequence>
<keyword evidence="10" id="KW-1185">Reference proteome</keyword>
<evidence type="ECO:0000256" key="3">
    <source>
        <dbReference type="ARBA" id="ARBA00022692"/>
    </source>
</evidence>
<dbReference type="PANTHER" id="PTHR30572:SF18">
    <property type="entry name" value="ABC-TYPE MACROLIDE FAMILY EXPORT SYSTEM PERMEASE COMPONENT 2"/>
    <property type="match status" value="1"/>
</dbReference>
<dbReference type="OrthoDB" id="6280401at2"/>
<keyword evidence="4 6" id="KW-1133">Transmembrane helix</keyword>
<gene>
    <name evidence="9" type="ORF">GARC_0849</name>
</gene>
<evidence type="ECO:0000259" key="7">
    <source>
        <dbReference type="Pfam" id="PF02687"/>
    </source>
</evidence>
<evidence type="ECO:0000313" key="9">
    <source>
        <dbReference type="EMBL" id="GAC17830.1"/>
    </source>
</evidence>
<feature type="transmembrane region" description="Helical" evidence="6">
    <location>
        <begin position="21"/>
        <end position="41"/>
    </location>
</feature>
<comment type="subcellular location">
    <subcellularLocation>
        <location evidence="1">Cell membrane</location>
        <topology evidence="1">Multi-pass membrane protein</topology>
    </subcellularLocation>
</comment>
<dbReference type="eggNOG" id="COG0577">
    <property type="taxonomic scope" value="Bacteria"/>
</dbReference>
<proteinExistence type="predicted"/>
<dbReference type="RefSeq" id="WP_007617025.1">
    <property type="nucleotide sequence ID" value="NZ_BAEO01000010.1"/>
</dbReference>
<dbReference type="Proteomes" id="UP000006327">
    <property type="component" value="Unassembled WGS sequence"/>
</dbReference>
<dbReference type="PANTHER" id="PTHR30572">
    <property type="entry name" value="MEMBRANE COMPONENT OF TRANSPORTER-RELATED"/>
    <property type="match status" value="1"/>
</dbReference>
<feature type="domain" description="ABC3 transporter permease C-terminal" evidence="7">
    <location>
        <begin position="318"/>
        <end position="444"/>
    </location>
</feature>
<evidence type="ECO:0000313" key="10">
    <source>
        <dbReference type="Proteomes" id="UP000006327"/>
    </source>
</evidence>
<dbReference type="InterPro" id="IPR003838">
    <property type="entry name" value="ABC3_permease_C"/>
</dbReference>
<comment type="caution">
    <text evidence="9">The sequence shown here is derived from an EMBL/GenBank/DDBJ whole genome shotgun (WGS) entry which is preliminary data.</text>
</comment>
<dbReference type="InterPro" id="IPR025857">
    <property type="entry name" value="MacB_PCD"/>
</dbReference>
<organism evidence="9 10">
    <name type="scientific">Paraglaciecola arctica BSs20135</name>
    <dbReference type="NCBI Taxonomy" id="493475"/>
    <lineage>
        <taxon>Bacteria</taxon>
        <taxon>Pseudomonadati</taxon>
        <taxon>Pseudomonadota</taxon>
        <taxon>Gammaproteobacteria</taxon>
        <taxon>Alteromonadales</taxon>
        <taxon>Alteromonadaceae</taxon>
        <taxon>Paraglaciecola</taxon>
    </lineage>
</organism>
<feature type="domain" description="MacB-like periplasmic core" evidence="8">
    <location>
        <begin position="20"/>
        <end position="191"/>
    </location>
</feature>
<dbReference type="AlphaFoldDB" id="K6Z335"/>
<dbReference type="GO" id="GO:0005886">
    <property type="term" value="C:plasma membrane"/>
    <property type="evidence" value="ECO:0007669"/>
    <property type="project" value="UniProtKB-SubCell"/>
</dbReference>
<keyword evidence="2" id="KW-1003">Cell membrane</keyword>
<evidence type="ECO:0000256" key="5">
    <source>
        <dbReference type="ARBA" id="ARBA00023136"/>
    </source>
</evidence>
<reference evidence="9 10" key="1">
    <citation type="journal article" date="2017" name="Antonie Van Leeuwenhoek">
        <title>Rhizobium rhizosphaerae sp. nov., a novel species isolated from rice rhizosphere.</title>
        <authorList>
            <person name="Zhao J.J."/>
            <person name="Zhang J."/>
            <person name="Zhang R.J."/>
            <person name="Zhang C.W."/>
            <person name="Yin H.Q."/>
            <person name="Zhang X.X."/>
        </authorList>
    </citation>
    <scope>NUCLEOTIDE SEQUENCE [LARGE SCALE GENOMIC DNA]</scope>
    <source>
        <strain evidence="9 10">BSs20135</strain>
    </source>
</reference>
<evidence type="ECO:0000259" key="8">
    <source>
        <dbReference type="Pfam" id="PF12704"/>
    </source>
</evidence>
<protein>
    <recommendedName>
        <fullName evidence="11">ABC3 transporter permease protein domain-containing protein</fullName>
    </recommendedName>
</protein>
<evidence type="ECO:0008006" key="11">
    <source>
        <dbReference type="Google" id="ProtNLM"/>
    </source>
</evidence>
<keyword evidence="5 6" id="KW-0472">Membrane</keyword>
<accession>K6Z335</accession>
<feature type="transmembrane region" description="Helical" evidence="6">
    <location>
        <begin position="318"/>
        <end position="340"/>
    </location>
</feature>
<dbReference type="STRING" id="493475.GARC_0849"/>
<dbReference type="Pfam" id="PF12704">
    <property type="entry name" value="MacB_PCD"/>
    <property type="match status" value="1"/>
</dbReference>
<dbReference type="Pfam" id="PF02687">
    <property type="entry name" value="FtsX"/>
    <property type="match status" value="1"/>
</dbReference>
<feature type="transmembrane region" description="Helical" evidence="6">
    <location>
        <begin position="364"/>
        <end position="386"/>
    </location>
</feature>